<keyword evidence="2 8" id="KW-0436">Ligase</keyword>
<reference evidence="9" key="1">
    <citation type="journal article" date="2007" name="Proc. Natl. Acad. Sci. U.S.A.">
        <title>Genome sequencing reveals complex secondary metabolome in the marine actinomycete Salinispora tropica.</title>
        <authorList>
            <person name="Udwary D.W."/>
            <person name="Zeigler L."/>
            <person name="Asolkar R.N."/>
            <person name="Singan V."/>
            <person name="Lapidus A."/>
            <person name="Fenical W."/>
            <person name="Jensen P.R."/>
            <person name="Moore B.S."/>
        </authorList>
    </citation>
    <scope>NUCLEOTIDE SEQUENCE [LARGE SCALE GENOMIC DNA]</scope>
    <source>
        <strain evidence="9">ATCC BAA-916 / DSM 44818 / CNB-440</strain>
    </source>
</reference>
<dbReference type="Pfam" id="PF00501">
    <property type="entry name" value="AMP-binding"/>
    <property type="match status" value="1"/>
</dbReference>
<dbReference type="STRING" id="369723.Strop_3277"/>
<evidence type="ECO:0000313" key="8">
    <source>
        <dbReference type="EMBL" id="ABP55711.1"/>
    </source>
</evidence>
<accession>A4X9X1</accession>
<proteinExistence type="inferred from homology"/>
<dbReference type="InterPro" id="IPR042099">
    <property type="entry name" value="ANL_N_sf"/>
</dbReference>
<dbReference type="GO" id="GO:0004467">
    <property type="term" value="F:long-chain fatty acid-CoA ligase activity"/>
    <property type="evidence" value="ECO:0007669"/>
    <property type="project" value="UniProtKB-EC"/>
</dbReference>
<dbReference type="PANTHER" id="PTHR43272">
    <property type="entry name" value="LONG-CHAIN-FATTY-ACID--COA LIGASE"/>
    <property type="match status" value="1"/>
</dbReference>
<dbReference type="HOGENOM" id="CLU_000022_45_5_11"/>
<dbReference type="eggNOG" id="COG1022">
    <property type="taxonomic scope" value="Bacteria"/>
</dbReference>
<dbReference type="EMBL" id="CP000667">
    <property type="protein sequence ID" value="ABP55711.1"/>
    <property type="molecule type" value="Genomic_DNA"/>
</dbReference>
<dbReference type="CDD" id="cd05907">
    <property type="entry name" value="VL_LC_FACS_like"/>
    <property type="match status" value="1"/>
</dbReference>
<comment type="similarity">
    <text evidence="1">Belongs to the ATP-dependent AMP-binding enzyme family.</text>
</comment>
<dbReference type="SUPFAM" id="SSF56801">
    <property type="entry name" value="Acetyl-CoA synthetase-like"/>
    <property type="match status" value="1"/>
</dbReference>
<sequence length="599" mass="64194">MREFSVPPIVTVGDSANLTDPVWENAEVAPDVVQFIRAGADGASTDVTCRQFRDEVVAVARGLVAAGVRPGDRVGLMSRTRYEWTLFDYAVWAAGAVTVPIYETSSPEQAAWILSDSGAVAVLVETDAHAALVAGVRDRTPELTNVWQIDLGALDELVTAGESVDPTEIEQRRAAVHADDLATLVYTSGTTGRPKGCMLTHRSMLADVANAVPVLPNLFGPGASTLLFLPLAHAFARLIQVGVVQARATMAHCPDTNDLLSRLQTVRPTFVLSVPRVFEKVYNSAKQKADASGKGRIFARAEAVAIAYSESLETSSGPGLALRVQHALFDRLVYRKLRAALGGRCSDAISGGAPLGARLGHFFRGVGVVIYEGYGLTETSPAASANLPDAIRIGSVGRPLPGVTIRIDDDGEVLIAGDLVFKGYWRNEAASADVLTADGWFRTGDLGQLDSDGYLRITGRKKEIIVTAGGKNVAPAVLEDQVRAHPMVSQCVVIGDRQPFVAALVTVDEEALPAWLEEAGLPATTPVEQLREHEGLRSEIQSAIDAANRTVSRAEAIKVFRILPRDFTETTGELTPSLKVKRQIVHKSYATEIADIYRS</sequence>
<evidence type="ECO:0000256" key="1">
    <source>
        <dbReference type="ARBA" id="ARBA00006432"/>
    </source>
</evidence>
<dbReference type="Gene3D" id="3.40.50.12780">
    <property type="entry name" value="N-terminal domain of ligase-like"/>
    <property type="match status" value="1"/>
</dbReference>
<name>A4X9X1_SALTO</name>
<dbReference type="AlphaFoldDB" id="A4X9X1"/>
<evidence type="ECO:0000256" key="2">
    <source>
        <dbReference type="ARBA" id="ARBA00022598"/>
    </source>
</evidence>
<dbReference type="Proteomes" id="UP000000235">
    <property type="component" value="Chromosome"/>
</dbReference>
<evidence type="ECO:0000256" key="6">
    <source>
        <dbReference type="ARBA" id="ARBA00032875"/>
    </source>
</evidence>
<keyword evidence="3" id="KW-0276">Fatty acid metabolism</keyword>
<dbReference type="InterPro" id="IPR020845">
    <property type="entry name" value="AMP-binding_CS"/>
</dbReference>
<evidence type="ECO:0000256" key="4">
    <source>
        <dbReference type="ARBA" id="ARBA00023098"/>
    </source>
</evidence>
<evidence type="ECO:0000259" key="7">
    <source>
        <dbReference type="Pfam" id="PF00501"/>
    </source>
</evidence>
<dbReference type="InterPro" id="IPR000873">
    <property type="entry name" value="AMP-dep_synth/lig_dom"/>
</dbReference>
<feature type="domain" description="AMP-dependent synthetase/ligase" evidence="7">
    <location>
        <begin position="23"/>
        <end position="425"/>
    </location>
</feature>
<keyword evidence="4" id="KW-0443">Lipid metabolism</keyword>
<dbReference type="GO" id="GO:0016020">
    <property type="term" value="C:membrane"/>
    <property type="evidence" value="ECO:0007669"/>
    <property type="project" value="TreeGrafter"/>
</dbReference>
<dbReference type="Pfam" id="PF23562">
    <property type="entry name" value="AMP-binding_C_3"/>
    <property type="match status" value="1"/>
</dbReference>
<dbReference type="PATRIC" id="fig|369723.5.peg.3372"/>
<evidence type="ECO:0000313" key="9">
    <source>
        <dbReference type="Proteomes" id="UP000000235"/>
    </source>
</evidence>
<comment type="catalytic activity">
    <reaction evidence="5">
        <text>a long-chain fatty acid + ATP + CoA = a long-chain fatty acyl-CoA + AMP + diphosphate</text>
        <dbReference type="Rhea" id="RHEA:15421"/>
        <dbReference type="ChEBI" id="CHEBI:30616"/>
        <dbReference type="ChEBI" id="CHEBI:33019"/>
        <dbReference type="ChEBI" id="CHEBI:57287"/>
        <dbReference type="ChEBI" id="CHEBI:57560"/>
        <dbReference type="ChEBI" id="CHEBI:83139"/>
        <dbReference type="ChEBI" id="CHEBI:456215"/>
        <dbReference type="EC" id="6.2.1.3"/>
    </reaction>
    <physiologicalReaction direction="left-to-right" evidence="5">
        <dbReference type="Rhea" id="RHEA:15422"/>
    </physiologicalReaction>
</comment>
<dbReference type="Gene3D" id="3.30.300.30">
    <property type="match status" value="1"/>
</dbReference>
<gene>
    <name evidence="8" type="ordered locus">Strop_3277</name>
</gene>
<protein>
    <recommendedName>
        <fullName evidence="6">Acyl-CoA synthetase</fullName>
    </recommendedName>
</protein>
<keyword evidence="9" id="KW-1185">Reference proteome</keyword>
<evidence type="ECO:0000256" key="5">
    <source>
        <dbReference type="ARBA" id="ARBA00024484"/>
    </source>
</evidence>
<dbReference type="PROSITE" id="PS00455">
    <property type="entry name" value="AMP_BINDING"/>
    <property type="match status" value="1"/>
</dbReference>
<dbReference type="InterPro" id="IPR045851">
    <property type="entry name" value="AMP-bd_C_sf"/>
</dbReference>
<organism evidence="8 9">
    <name type="scientific">Salinispora tropica (strain ATCC BAA-916 / DSM 44818 / JCM 13857 / NBRC 105044 / CNB-440)</name>
    <dbReference type="NCBI Taxonomy" id="369723"/>
    <lineage>
        <taxon>Bacteria</taxon>
        <taxon>Bacillati</taxon>
        <taxon>Actinomycetota</taxon>
        <taxon>Actinomycetes</taxon>
        <taxon>Micromonosporales</taxon>
        <taxon>Micromonosporaceae</taxon>
        <taxon>Salinispora</taxon>
    </lineage>
</organism>
<dbReference type="PANTHER" id="PTHR43272:SF32">
    <property type="entry name" value="AMP-DEPENDENT SYNTHETASE_LIGASE DOMAIN-CONTAINING PROTEIN"/>
    <property type="match status" value="1"/>
</dbReference>
<dbReference type="RefSeq" id="WP_012014488.1">
    <property type="nucleotide sequence ID" value="NC_009380.1"/>
</dbReference>
<evidence type="ECO:0000256" key="3">
    <source>
        <dbReference type="ARBA" id="ARBA00022832"/>
    </source>
</evidence>
<dbReference type="KEGG" id="stp:Strop_3277"/>